<reference evidence="3 4" key="1">
    <citation type="journal article" date="2020" name="bioRxiv">
        <title>Sequence and annotation of 42 cannabis genomes reveals extensive copy number variation in cannabinoid synthesis and pathogen resistance genes.</title>
        <authorList>
            <person name="Mckernan K.J."/>
            <person name="Helbert Y."/>
            <person name="Kane L.T."/>
            <person name="Ebling H."/>
            <person name="Zhang L."/>
            <person name="Liu B."/>
            <person name="Eaton Z."/>
            <person name="Mclaughlin S."/>
            <person name="Kingan S."/>
            <person name="Baybayan P."/>
            <person name="Concepcion G."/>
            <person name="Jordan M."/>
            <person name="Riva A."/>
            <person name="Barbazuk W."/>
            <person name="Harkins T."/>
        </authorList>
    </citation>
    <scope>NUCLEOTIDE SEQUENCE [LARGE SCALE GENOMIC DNA]</scope>
    <source>
        <strain evidence="3 4">cv. Jamaican Lion 4</strain>
        <strain evidence="2">Father</strain>
        <strain evidence="1">Mother</strain>
        <tissue evidence="1">Leaf</tissue>
    </source>
</reference>
<evidence type="ECO:0000313" key="3">
    <source>
        <dbReference type="Proteomes" id="UP000525078"/>
    </source>
</evidence>
<dbReference type="InterPro" id="IPR036034">
    <property type="entry name" value="PDZ_sf"/>
</dbReference>
<dbReference type="EMBL" id="JAATIQ010000025">
    <property type="protein sequence ID" value="KAF4398566.1"/>
    <property type="molecule type" value="Genomic_DNA"/>
</dbReference>
<keyword evidence="4" id="KW-1185">Reference proteome</keyword>
<dbReference type="PANTHER" id="PTHR31286">
    <property type="entry name" value="GLYCINE-RICH CELL WALL STRUCTURAL PROTEIN 1.8-LIKE"/>
    <property type="match status" value="1"/>
</dbReference>
<evidence type="ECO:0000313" key="2">
    <source>
        <dbReference type="EMBL" id="KAF4398566.1"/>
    </source>
</evidence>
<dbReference type="SUPFAM" id="SSF50156">
    <property type="entry name" value="PDZ domain-like"/>
    <property type="match status" value="1"/>
</dbReference>
<dbReference type="AlphaFoldDB" id="A0A7J6EB27"/>
<organism evidence="1 3">
    <name type="scientific">Cannabis sativa</name>
    <name type="common">Hemp</name>
    <name type="synonym">Marijuana</name>
    <dbReference type="NCBI Taxonomy" id="3483"/>
    <lineage>
        <taxon>Eukaryota</taxon>
        <taxon>Viridiplantae</taxon>
        <taxon>Streptophyta</taxon>
        <taxon>Embryophyta</taxon>
        <taxon>Tracheophyta</taxon>
        <taxon>Spermatophyta</taxon>
        <taxon>Magnoliopsida</taxon>
        <taxon>eudicotyledons</taxon>
        <taxon>Gunneridae</taxon>
        <taxon>Pentapetalae</taxon>
        <taxon>rosids</taxon>
        <taxon>fabids</taxon>
        <taxon>Rosales</taxon>
        <taxon>Cannabaceae</taxon>
        <taxon>Cannabis</taxon>
    </lineage>
</organism>
<comment type="caution">
    <text evidence="1">The sequence shown here is derived from an EMBL/GenBank/DDBJ whole genome shotgun (WGS) entry which is preliminary data.</text>
</comment>
<gene>
    <name evidence="1" type="ORF">F8388_003113</name>
    <name evidence="2" type="ORF">G4B88_013655</name>
</gene>
<dbReference type="PANTHER" id="PTHR31286:SF180">
    <property type="entry name" value="OS10G0362600 PROTEIN"/>
    <property type="match status" value="1"/>
</dbReference>
<dbReference type="Proteomes" id="UP000583929">
    <property type="component" value="Unassembled WGS sequence"/>
</dbReference>
<evidence type="ECO:0008006" key="5">
    <source>
        <dbReference type="Google" id="ProtNLM"/>
    </source>
</evidence>
<dbReference type="InterPro" id="IPR040256">
    <property type="entry name" value="At4g02000-like"/>
</dbReference>
<evidence type="ECO:0000313" key="4">
    <source>
        <dbReference type="Proteomes" id="UP000583929"/>
    </source>
</evidence>
<dbReference type="EMBL" id="JAATIP010000264">
    <property type="protein sequence ID" value="KAF4355532.1"/>
    <property type="molecule type" value="Genomic_DNA"/>
</dbReference>
<accession>A0A7J6EB27</accession>
<sequence length="201" mass="22634">MDHPRNVTVEESVKEVENFSLDNFSIQIVPDTKAAKGTIATYVVGHFFSKRDFSTTTMRRALSVMWRLQRGWHFQVVDRKTKTFVFCLNSKGEVGFILANGPWSPCDGFMMVAAMLEDGLWTSANLDSLDVLVKAHGIPLELMTDDATILLANAVGKFVSADKVRKKEILMNSFLQFRSRISIRLPLIPRVSLEGDGQKKH</sequence>
<proteinExistence type="predicted"/>
<dbReference type="Proteomes" id="UP000525078">
    <property type="component" value="Unassembled WGS sequence"/>
</dbReference>
<evidence type="ECO:0000313" key="1">
    <source>
        <dbReference type="EMBL" id="KAF4355532.1"/>
    </source>
</evidence>
<name>A0A7J6EB27_CANSA</name>
<protein>
    <recommendedName>
        <fullName evidence="5">DUF4283 domain-containing protein</fullName>
    </recommendedName>
</protein>